<protein>
    <recommendedName>
        <fullName evidence="3">Glycosyltransferase family 28 N-terminal domain-containing protein</fullName>
    </recommendedName>
</protein>
<dbReference type="InterPro" id="IPR004276">
    <property type="entry name" value="GlycoTrans_28_N"/>
</dbReference>
<dbReference type="CDD" id="cd03785">
    <property type="entry name" value="GT28_MurG"/>
    <property type="match status" value="1"/>
</dbReference>
<dbReference type="Pfam" id="PF03033">
    <property type="entry name" value="Glyco_transf_28"/>
    <property type="match status" value="1"/>
</dbReference>
<evidence type="ECO:0000259" key="3">
    <source>
        <dbReference type="Pfam" id="PF03033"/>
    </source>
</evidence>
<dbReference type="SUPFAM" id="SSF53756">
    <property type="entry name" value="UDP-Glycosyltransferase/glycogen phosphorylase"/>
    <property type="match status" value="1"/>
</dbReference>
<keyword evidence="1" id="KW-0328">Glycosyltransferase</keyword>
<organism evidence="4">
    <name type="scientific">marine metagenome</name>
    <dbReference type="NCBI Taxonomy" id="408172"/>
    <lineage>
        <taxon>unclassified sequences</taxon>
        <taxon>metagenomes</taxon>
        <taxon>ecological metagenomes</taxon>
    </lineage>
</organism>
<name>A0A382ESH1_9ZZZZ</name>
<dbReference type="PANTHER" id="PTHR21015:SF22">
    <property type="entry name" value="GLYCOSYLTRANSFERASE"/>
    <property type="match status" value="1"/>
</dbReference>
<dbReference type="PANTHER" id="PTHR21015">
    <property type="entry name" value="UDP-N-ACETYLGLUCOSAMINE--N-ACETYLMURAMYL-(PENTAPEPTIDE) PYROPHOSPHORYL-UNDECAPRENOL N-ACETYLGLUCOSAMINE TRANSFERASE 1"/>
    <property type="match status" value="1"/>
</dbReference>
<accession>A0A382ESH1</accession>
<gene>
    <name evidence="4" type="ORF">METZ01_LOCUS206482</name>
</gene>
<evidence type="ECO:0000256" key="2">
    <source>
        <dbReference type="ARBA" id="ARBA00022679"/>
    </source>
</evidence>
<sequence>MIVSGGGTGGHYFPALAIRKALQERGVEVKYIGSRFGVEATSFPEKSNDVLLLNIRGLQRHLSLNSIVRNILFPIRFLFSYYQSRKFINEFKPNVVIGTGGYSSGLPLLVAVHKGIKTVIQEQNSYPGITTRCLVQRVKKICVAYKEVAIHLKKKILFSRGTQFERI</sequence>
<evidence type="ECO:0000256" key="1">
    <source>
        <dbReference type="ARBA" id="ARBA00022676"/>
    </source>
</evidence>
<keyword evidence="2" id="KW-0808">Transferase</keyword>
<dbReference type="AlphaFoldDB" id="A0A382ESH1"/>
<dbReference type="Gene3D" id="3.40.50.2000">
    <property type="entry name" value="Glycogen Phosphorylase B"/>
    <property type="match status" value="1"/>
</dbReference>
<feature type="domain" description="Glycosyltransferase family 28 N-terminal" evidence="3">
    <location>
        <begin position="2"/>
        <end position="142"/>
    </location>
</feature>
<proteinExistence type="predicted"/>
<dbReference type="GO" id="GO:0005975">
    <property type="term" value="P:carbohydrate metabolic process"/>
    <property type="evidence" value="ECO:0007669"/>
    <property type="project" value="InterPro"/>
</dbReference>
<dbReference type="EMBL" id="UINC01046076">
    <property type="protein sequence ID" value="SVB53628.1"/>
    <property type="molecule type" value="Genomic_DNA"/>
</dbReference>
<reference evidence="4" key="1">
    <citation type="submission" date="2018-05" db="EMBL/GenBank/DDBJ databases">
        <authorList>
            <person name="Lanie J.A."/>
            <person name="Ng W.-L."/>
            <person name="Kazmierczak K.M."/>
            <person name="Andrzejewski T.M."/>
            <person name="Davidsen T.M."/>
            <person name="Wayne K.J."/>
            <person name="Tettelin H."/>
            <person name="Glass J.I."/>
            <person name="Rusch D."/>
            <person name="Podicherti R."/>
            <person name="Tsui H.-C.T."/>
            <person name="Winkler M.E."/>
        </authorList>
    </citation>
    <scope>NUCLEOTIDE SEQUENCE</scope>
</reference>
<dbReference type="GO" id="GO:0016758">
    <property type="term" value="F:hexosyltransferase activity"/>
    <property type="evidence" value="ECO:0007669"/>
    <property type="project" value="InterPro"/>
</dbReference>
<evidence type="ECO:0000313" key="4">
    <source>
        <dbReference type="EMBL" id="SVB53628.1"/>
    </source>
</evidence>